<dbReference type="AlphaFoldDB" id="A0A922DLG0"/>
<evidence type="ECO:0000256" key="9">
    <source>
        <dbReference type="RuleBase" id="RU367150"/>
    </source>
</evidence>
<proteinExistence type="inferred from homology"/>
<comment type="caution">
    <text evidence="12">The sequence shown here is derived from an EMBL/GenBank/DDBJ whole genome shotgun (WGS) entry which is preliminary data.</text>
</comment>
<evidence type="ECO:0000313" key="12">
    <source>
        <dbReference type="EMBL" id="KAG6686486.1"/>
    </source>
</evidence>
<reference evidence="12" key="1">
    <citation type="submission" date="2021-01" db="EMBL/GenBank/DDBJ databases">
        <authorList>
            <person name="Lovell J.T."/>
            <person name="Bentley N."/>
            <person name="Bhattarai G."/>
            <person name="Jenkins J.W."/>
            <person name="Sreedasyam A."/>
            <person name="Alarcon Y."/>
            <person name="Bock C."/>
            <person name="Boston L."/>
            <person name="Carlson J."/>
            <person name="Cervantes K."/>
            <person name="Clermont K."/>
            <person name="Krom N."/>
            <person name="Kubenka K."/>
            <person name="Mamidi S."/>
            <person name="Mattison C."/>
            <person name="Monteros M."/>
            <person name="Pisani C."/>
            <person name="Plott C."/>
            <person name="Rajasekar S."/>
            <person name="Rhein H.S."/>
            <person name="Rohla C."/>
            <person name="Song M."/>
            <person name="Hilaire R.S."/>
            <person name="Shu S."/>
            <person name="Wells L."/>
            <person name="Wang X."/>
            <person name="Webber J."/>
            <person name="Heerema R.J."/>
            <person name="Klein P."/>
            <person name="Conner P."/>
            <person name="Grauke L."/>
            <person name="Grimwood J."/>
            <person name="Schmutz J."/>
            <person name="Randall J.J."/>
        </authorList>
    </citation>
    <scope>NUCLEOTIDE SEQUENCE</scope>
    <source>
        <tissue evidence="12">Leaf</tissue>
    </source>
</reference>
<dbReference type="CDD" id="cd23784">
    <property type="entry name" value="RWD_Spc25"/>
    <property type="match status" value="1"/>
</dbReference>
<dbReference type="GO" id="GO:0005634">
    <property type="term" value="C:nucleus"/>
    <property type="evidence" value="ECO:0007669"/>
    <property type="project" value="UniProtKB-SubCell"/>
</dbReference>
<evidence type="ECO:0000256" key="2">
    <source>
        <dbReference type="ARBA" id="ARBA00006379"/>
    </source>
</evidence>
<evidence type="ECO:0000256" key="3">
    <source>
        <dbReference type="ARBA" id="ARBA00022454"/>
    </source>
</evidence>
<keyword evidence="3 9" id="KW-0158">Chromosome</keyword>
<gene>
    <name evidence="12" type="ORF">I3842_11G022900</name>
</gene>
<dbReference type="Pfam" id="PF08234">
    <property type="entry name" value="Spindle_Spc25"/>
    <property type="match status" value="1"/>
</dbReference>
<comment type="subcellular location">
    <subcellularLocation>
        <location evidence="1">Chromosome</location>
        <location evidence="1">Centromere</location>
    </subcellularLocation>
    <subcellularLocation>
        <location evidence="9">Nucleus</location>
    </subcellularLocation>
    <subcellularLocation>
        <location evidence="9">Chromosome</location>
        <location evidence="9">Centromere</location>
        <location evidence="9">Kinetochore</location>
    </subcellularLocation>
</comment>
<dbReference type="PANTHER" id="PTHR14281">
    <property type="entry name" value="KINETOCHORE PROTEIN SPC25-RELATED"/>
    <property type="match status" value="1"/>
</dbReference>
<comment type="function">
    <text evidence="9">Acts as a component of the essential kinetochore-associated NDC80 complex, which is required for chromosome segregation and spindle checkpoint activity.</text>
</comment>
<dbReference type="InterPro" id="IPR045143">
    <property type="entry name" value="Spc25"/>
</dbReference>
<dbReference type="InterPro" id="IPR013255">
    <property type="entry name" value="Spc25_C"/>
</dbReference>
<keyword evidence="6 10" id="KW-0175">Coiled coil</keyword>
<evidence type="ECO:0000256" key="8">
    <source>
        <dbReference type="ARBA" id="ARBA00023328"/>
    </source>
</evidence>
<evidence type="ECO:0000256" key="5">
    <source>
        <dbReference type="ARBA" id="ARBA00022776"/>
    </source>
</evidence>
<comment type="subunit">
    <text evidence="9">Component of the NDC80 complex.</text>
</comment>
<keyword evidence="8 9" id="KW-0137">Centromere</keyword>
<dbReference type="EMBL" id="CM031835">
    <property type="protein sequence ID" value="KAG6686486.1"/>
    <property type="molecule type" value="Genomic_DNA"/>
</dbReference>
<evidence type="ECO:0000256" key="1">
    <source>
        <dbReference type="ARBA" id="ARBA00004584"/>
    </source>
</evidence>
<sequence>METQAEDTVRRKMESLRLIYDGEIPIQQQKMDSLTASFRKSLELIGATARETFQNHGKIGEVKAKLRLAEDDMVKALAVKTRKEAERMARMDAIAAQKARVEELRRSVQEQRANRDEYAAITSQQFLALAALEDRSNKEVECKAETQVATLWYNRVLGFHVEGGHGVKFTFKNINPKNPNEKYFFTIRYAYDTYTLLDCDPHLNDTKELIHELNRTNGLFKFVRIMREKFQEAVAQEFWPQSTTRHQESSMISMSAPVLSMSTDRSESSDHCVQHGEGNRPKKVIHARVMKPDVLSPGSASSVRWSPRLKVNK</sequence>
<name>A0A922DLG0_CARIL</name>
<dbReference type="FunFam" id="3.30.457.50:FF:000001">
    <property type="entry name" value="Probable kinetochore protein spc25"/>
    <property type="match status" value="1"/>
</dbReference>
<organism evidence="12 13">
    <name type="scientific">Carya illinoinensis</name>
    <name type="common">Pecan</name>
    <dbReference type="NCBI Taxonomy" id="32201"/>
    <lineage>
        <taxon>Eukaryota</taxon>
        <taxon>Viridiplantae</taxon>
        <taxon>Streptophyta</taxon>
        <taxon>Embryophyta</taxon>
        <taxon>Tracheophyta</taxon>
        <taxon>Spermatophyta</taxon>
        <taxon>Magnoliopsida</taxon>
        <taxon>eudicotyledons</taxon>
        <taxon>Gunneridae</taxon>
        <taxon>Pentapetalae</taxon>
        <taxon>rosids</taxon>
        <taxon>fabids</taxon>
        <taxon>Fagales</taxon>
        <taxon>Juglandaceae</taxon>
        <taxon>Carya</taxon>
    </lineage>
</organism>
<accession>A0A922DLG0</accession>
<evidence type="ECO:0000256" key="4">
    <source>
        <dbReference type="ARBA" id="ARBA00022618"/>
    </source>
</evidence>
<comment type="similarity">
    <text evidence="2 9">Belongs to the SPC25 family.</text>
</comment>
<evidence type="ECO:0000259" key="11">
    <source>
        <dbReference type="Pfam" id="PF08234"/>
    </source>
</evidence>
<dbReference type="GO" id="GO:0051301">
    <property type="term" value="P:cell division"/>
    <property type="evidence" value="ECO:0007669"/>
    <property type="project" value="UniProtKB-UniRule"/>
</dbReference>
<evidence type="ECO:0000313" key="13">
    <source>
        <dbReference type="Proteomes" id="UP000811246"/>
    </source>
</evidence>
<keyword evidence="7 9" id="KW-0131">Cell cycle</keyword>
<keyword evidence="5 9" id="KW-0498">Mitosis</keyword>
<keyword evidence="9" id="KW-0539">Nucleus</keyword>
<feature type="domain" description="Chromosome segregation protein Spc25 C-terminal" evidence="11">
    <location>
        <begin position="163"/>
        <end position="231"/>
    </location>
</feature>
<keyword evidence="9" id="KW-0995">Kinetochore</keyword>
<evidence type="ECO:0000256" key="6">
    <source>
        <dbReference type="ARBA" id="ARBA00023054"/>
    </source>
</evidence>
<evidence type="ECO:0000256" key="7">
    <source>
        <dbReference type="ARBA" id="ARBA00023306"/>
    </source>
</evidence>
<dbReference type="GO" id="GO:0031262">
    <property type="term" value="C:Ndc80 complex"/>
    <property type="evidence" value="ECO:0007669"/>
    <property type="project" value="InterPro"/>
</dbReference>
<keyword evidence="4 9" id="KW-0132">Cell division</keyword>
<dbReference type="Proteomes" id="UP000811246">
    <property type="component" value="Chromosome 11"/>
</dbReference>
<dbReference type="PANTHER" id="PTHR14281:SF0">
    <property type="entry name" value="KINETOCHORE PROTEIN SPC25"/>
    <property type="match status" value="1"/>
</dbReference>
<dbReference type="GO" id="GO:0007059">
    <property type="term" value="P:chromosome segregation"/>
    <property type="evidence" value="ECO:0007669"/>
    <property type="project" value="InterPro"/>
</dbReference>
<protein>
    <recommendedName>
        <fullName evidence="9">Kinetochore protein SPC25</fullName>
    </recommendedName>
</protein>
<feature type="coiled-coil region" evidence="10">
    <location>
        <begin position="91"/>
        <end position="121"/>
    </location>
</feature>
<evidence type="ECO:0000256" key="10">
    <source>
        <dbReference type="SAM" id="Coils"/>
    </source>
</evidence>